<name>A0A6P7H0Z4_DIAVI</name>
<evidence type="ECO:0000256" key="5">
    <source>
        <dbReference type="ARBA" id="ARBA00022771"/>
    </source>
</evidence>
<evidence type="ECO:0000256" key="2">
    <source>
        <dbReference type="ARBA" id="ARBA00005548"/>
    </source>
</evidence>
<dbReference type="GO" id="GO:1901255">
    <property type="term" value="P:nucleotide-excision repair involved in interstrand cross-link repair"/>
    <property type="evidence" value="ECO:0007669"/>
    <property type="project" value="TreeGrafter"/>
</dbReference>
<accession>A0A6P7H0Z4</accession>
<dbReference type="CDD" id="cd21076">
    <property type="entry name" value="DBD_XPA"/>
    <property type="match status" value="1"/>
</dbReference>
<comment type="subcellular location">
    <subcellularLocation>
        <location evidence="1">Nucleus</location>
    </subcellularLocation>
</comment>
<dbReference type="GO" id="GO:0000715">
    <property type="term" value="P:nucleotide-excision repair, DNA damage recognition"/>
    <property type="evidence" value="ECO:0007669"/>
    <property type="project" value="TreeGrafter"/>
</dbReference>
<organism evidence="11">
    <name type="scientific">Diabrotica virgifera virgifera</name>
    <name type="common">western corn rootworm</name>
    <dbReference type="NCBI Taxonomy" id="50390"/>
    <lineage>
        <taxon>Eukaryota</taxon>
        <taxon>Metazoa</taxon>
        <taxon>Ecdysozoa</taxon>
        <taxon>Arthropoda</taxon>
        <taxon>Hexapoda</taxon>
        <taxon>Insecta</taxon>
        <taxon>Pterygota</taxon>
        <taxon>Neoptera</taxon>
        <taxon>Endopterygota</taxon>
        <taxon>Coleoptera</taxon>
        <taxon>Polyphaga</taxon>
        <taxon>Cucujiformia</taxon>
        <taxon>Chrysomeloidea</taxon>
        <taxon>Chrysomelidae</taxon>
        <taxon>Galerucinae</taxon>
        <taxon>Diabroticina</taxon>
        <taxon>Diabroticites</taxon>
        <taxon>Diabrotica</taxon>
    </lineage>
</organism>
<evidence type="ECO:0000256" key="3">
    <source>
        <dbReference type="ARBA" id="ARBA00022723"/>
    </source>
</evidence>
<dbReference type="GO" id="GO:0003684">
    <property type="term" value="F:damaged DNA binding"/>
    <property type="evidence" value="ECO:0007669"/>
    <property type="project" value="InterPro"/>
</dbReference>
<dbReference type="FunFam" id="3.90.530.10:FF:000001">
    <property type="entry name" value="DNA repair protein complementing XP-A cells"/>
    <property type="match status" value="1"/>
</dbReference>
<evidence type="ECO:0000256" key="1">
    <source>
        <dbReference type="ARBA" id="ARBA00004123"/>
    </source>
</evidence>
<evidence type="ECO:0000313" key="11">
    <source>
        <dbReference type="RefSeq" id="XP_028155234.1"/>
    </source>
</evidence>
<keyword evidence="3" id="KW-0479">Metal-binding</keyword>
<dbReference type="FunCoup" id="A0A6P7H0Z4">
    <property type="interactions" value="1271"/>
</dbReference>
<keyword evidence="8" id="KW-0234">DNA repair</keyword>
<dbReference type="GO" id="GO:0008270">
    <property type="term" value="F:zinc ion binding"/>
    <property type="evidence" value="ECO:0007669"/>
    <property type="project" value="UniProtKB-KW"/>
</dbReference>
<reference evidence="11" key="1">
    <citation type="submission" date="2025-08" db="UniProtKB">
        <authorList>
            <consortium name="RefSeq"/>
        </authorList>
    </citation>
    <scope>IDENTIFICATION</scope>
    <source>
        <tissue evidence="11">Whole insect</tissue>
    </source>
</reference>
<evidence type="ECO:0000256" key="6">
    <source>
        <dbReference type="ARBA" id="ARBA00022833"/>
    </source>
</evidence>
<dbReference type="GO" id="GO:0006284">
    <property type="term" value="P:base-excision repair"/>
    <property type="evidence" value="ECO:0007669"/>
    <property type="project" value="TreeGrafter"/>
</dbReference>
<evidence type="ECO:0000256" key="7">
    <source>
        <dbReference type="ARBA" id="ARBA00023125"/>
    </source>
</evidence>
<comment type="similarity">
    <text evidence="2">Belongs to the XPA family.</text>
</comment>
<evidence type="ECO:0000256" key="9">
    <source>
        <dbReference type="ARBA" id="ARBA00023242"/>
    </source>
</evidence>
<dbReference type="InterPro" id="IPR022652">
    <property type="entry name" value="Znf_XPA_CS"/>
</dbReference>
<dbReference type="GO" id="GO:0070914">
    <property type="term" value="P:UV-damage excision repair"/>
    <property type="evidence" value="ECO:0007669"/>
    <property type="project" value="TreeGrafter"/>
</dbReference>
<dbReference type="InterPro" id="IPR000465">
    <property type="entry name" value="XPA/RAD14"/>
</dbReference>
<evidence type="ECO:0000259" key="10">
    <source>
        <dbReference type="Pfam" id="PF05181"/>
    </source>
</evidence>
<dbReference type="SUPFAM" id="SSF57716">
    <property type="entry name" value="Glucocorticoid receptor-like (DNA-binding domain)"/>
    <property type="match status" value="1"/>
</dbReference>
<keyword evidence="6" id="KW-0862">Zinc</keyword>
<proteinExistence type="inferred from homology"/>
<dbReference type="RefSeq" id="XP_028155234.1">
    <property type="nucleotide sequence ID" value="XM_028299433.1"/>
</dbReference>
<dbReference type="PANTHER" id="PTHR10142:SF0">
    <property type="entry name" value="DNA REPAIR PROTEIN COMPLEMENTING XP-A CELLS"/>
    <property type="match status" value="1"/>
</dbReference>
<dbReference type="GO" id="GO:0000110">
    <property type="term" value="C:nucleotide-excision repair factor 1 complex"/>
    <property type="evidence" value="ECO:0007669"/>
    <property type="project" value="TreeGrafter"/>
</dbReference>
<dbReference type="InterPro" id="IPR037129">
    <property type="entry name" value="XPA_sf"/>
</dbReference>
<dbReference type="Pfam" id="PF01286">
    <property type="entry name" value="XPA_N"/>
    <property type="match status" value="1"/>
</dbReference>
<dbReference type="SUPFAM" id="SSF46955">
    <property type="entry name" value="Putative DNA-binding domain"/>
    <property type="match status" value="1"/>
</dbReference>
<keyword evidence="4" id="KW-0227">DNA damage</keyword>
<dbReference type="InterPro" id="IPR022656">
    <property type="entry name" value="XPA_C"/>
</dbReference>
<evidence type="ECO:0000256" key="8">
    <source>
        <dbReference type="ARBA" id="ARBA00023204"/>
    </source>
</evidence>
<dbReference type="InterPro" id="IPR009061">
    <property type="entry name" value="DNA-bd_dom_put_sf"/>
</dbReference>
<keyword evidence="7" id="KW-0238">DNA-binding</keyword>
<dbReference type="InParanoid" id="A0A6P7H0Z4"/>
<dbReference type="Pfam" id="PF05181">
    <property type="entry name" value="XPA_C"/>
    <property type="match status" value="1"/>
</dbReference>
<dbReference type="AlphaFoldDB" id="A0A6P7H0Z4"/>
<dbReference type="PANTHER" id="PTHR10142">
    <property type="entry name" value="DNA REPAIR PROTEIN COMPLEMENTING XP-A CELLS"/>
    <property type="match status" value="1"/>
</dbReference>
<dbReference type="NCBIfam" id="TIGR00598">
    <property type="entry name" value="rad14"/>
    <property type="match status" value="1"/>
</dbReference>
<dbReference type="Gene3D" id="3.90.530.10">
    <property type="entry name" value="XPA C-terminal domain"/>
    <property type="match status" value="1"/>
</dbReference>
<feature type="domain" description="XPA C-terminal" evidence="10">
    <location>
        <begin position="124"/>
        <end position="174"/>
    </location>
</feature>
<keyword evidence="9" id="KW-0539">Nucleus</keyword>
<protein>
    <submittedName>
        <fullName evidence="11">DNA repair protein complementing XP-A cells homolog</fullName>
    </submittedName>
</protein>
<keyword evidence="5" id="KW-0863">Zinc-finger</keyword>
<gene>
    <name evidence="11" type="primary">LOC114348993</name>
</gene>
<sequence>MSEDSGEMANIVKKTIERNRQKAIILKRSKLVSHPYNKGEVCSEDTTTTLKIGTTKYKDTGGGFLLEENDEPDELELLLAQEEAPILELDRPECEVCNKTFASSWLFDKFDYKCCDACKDPETHKLITKTEAKTSYLLKDCDLDKREPQLKFIQQKNPHNSSWGDMKLYLLIQIEKRALEIWGSEENLEKERELREEKRVLAKSKKYEKQLKELRKGMRSSLYDRTKSASHTHEFGEETLIDEEEDTYHRKCLTCPYEETFEKM</sequence>
<evidence type="ECO:0000256" key="4">
    <source>
        <dbReference type="ARBA" id="ARBA00022763"/>
    </source>
</evidence>